<proteinExistence type="predicted"/>
<dbReference type="Gene3D" id="3.30.160.20">
    <property type="match status" value="1"/>
</dbReference>
<keyword evidence="5" id="KW-1185">Reference proteome</keyword>
<keyword evidence="1" id="KW-0694">RNA-binding</keyword>
<dbReference type="GO" id="GO:0003723">
    <property type="term" value="F:RNA binding"/>
    <property type="evidence" value="ECO:0007669"/>
    <property type="project" value="UniProtKB-UniRule"/>
</dbReference>
<evidence type="ECO:0000256" key="1">
    <source>
        <dbReference type="PROSITE-ProRule" id="PRU00266"/>
    </source>
</evidence>
<dbReference type="PROSITE" id="PS50137">
    <property type="entry name" value="DS_RBD"/>
    <property type="match status" value="1"/>
</dbReference>
<feature type="compositionally biased region" description="Low complexity" evidence="2">
    <location>
        <begin position="192"/>
        <end position="204"/>
    </location>
</feature>
<dbReference type="InterPro" id="IPR014720">
    <property type="entry name" value="dsRBD_dom"/>
</dbReference>
<evidence type="ECO:0000313" key="4">
    <source>
        <dbReference type="EMBL" id="KAG5922786.1"/>
    </source>
</evidence>
<dbReference type="AlphaFoldDB" id="A0A8K0J6R9"/>
<dbReference type="Proteomes" id="UP000811619">
    <property type="component" value="Unassembled WGS sequence"/>
</dbReference>
<evidence type="ECO:0000256" key="2">
    <source>
        <dbReference type="SAM" id="MobiDB-lite"/>
    </source>
</evidence>
<feature type="domain" description="DRBM" evidence="3">
    <location>
        <begin position="130"/>
        <end position="148"/>
    </location>
</feature>
<feature type="region of interest" description="Disordered" evidence="2">
    <location>
        <begin position="155"/>
        <end position="217"/>
    </location>
</feature>
<evidence type="ECO:0000259" key="3">
    <source>
        <dbReference type="PROSITE" id="PS50137"/>
    </source>
</evidence>
<dbReference type="CDD" id="cd00048">
    <property type="entry name" value="DSRM_SF"/>
    <property type="match status" value="1"/>
</dbReference>
<accession>A0A8K0J6R9</accession>
<dbReference type="EMBL" id="SRPY01000499">
    <property type="protein sequence ID" value="KAG5922786.1"/>
    <property type="molecule type" value="Genomic_DNA"/>
</dbReference>
<dbReference type="SUPFAM" id="SSF54768">
    <property type="entry name" value="dsRNA-binding domain-like"/>
    <property type="match status" value="1"/>
</dbReference>
<comment type="caution">
    <text evidence="4">The sequence shown here is derived from an EMBL/GenBank/DDBJ whole genome shotgun (WGS) entry which is preliminary data.</text>
</comment>
<gene>
    <name evidence="4" type="ORF">E4U42_005264</name>
</gene>
<sequence length="318" mass="34924">MSPGQDAAQQPIYVPWDRLLTWVQQQMASEMQTGRPVALSRLQLEAVSHLVPFNEEPDVNDKDYVSLLLQSTQSRRLSAPVFANPEPVSMPVDGHFEPRWQCVCTIKSVGKFPRLGYGMSATQPAPWFQSKKNAKQFAAKQALEFLAQPLEFQAQPPASVPDKRPLPSSPQNRSSRPKWDSAPTPSDPSPADPLATSPTPSPLLAHTDLSPETTTTSLATKPSVYERVAVLVTRLGIDSPTYRIEPDPAGGDLFCGQPVFKNGGRIPHDLGFVSGVAGRAEAKRRIAEQVLAWAESEMQRRQSLYESLWGEAAMLQGD</sequence>
<organism evidence="4 5">
    <name type="scientific">Claviceps africana</name>
    <dbReference type="NCBI Taxonomy" id="83212"/>
    <lineage>
        <taxon>Eukaryota</taxon>
        <taxon>Fungi</taxon>
        <taxon>Dikarya</taxon>
        <taxon>Ascomycota</taxon>
        <taxon>Pezizomycotina</taxon>
        <taxon>Sordariomycetes</taxon>
        <taxon>Hypocreomycetidae</taxon>
        <taxon>Hypocreales</taxon>
        <taxon>Clavicipitaceae</taxon>
        <taxon>Claviceps</taxon>
    </lineage>
</organism>
<evidence type="ECO:0000313" key="5">
    <source>
        <dbReference type="Proteomes" id="UP000811619"/>
    </source>
</evidence>
<dbReference type="OrthoDB" id="5222339at2759"/>
<reference evidence="4" key="1">
    <citation type="journal article" date="2020" name="bioRxiv">
        <title>Whole genome comparisons of ergot fungi reveals the divergence and evolution of species within the genus Claviceps are the result of varying mechanisms driving genome evolution and host range expansion.</title>
        <authorList>
            <person name="Wyka S.A."/>
            <person name="Mondo S.J."/>
            <person name="Liu M."/>
            <person name="Dettman J."/>
            <person name="Nalam V."/>
            <person name="Broders K.D."/>
        </authorList>
    </citation>
    <scope>NUCLEOTIDE SEQUENCE</scope>
    <source>
        <strain evidence="4">CCC 489</strain>
    </source>
</reference>
<protein>
    <recommendedName>
        <fullName evidence="3">DRBM domain-containing protein</fullName>
    </recommendedName>
</protein>
<name>A0A8K0J6R9_9HYPO</name>